<reference evidence="2" key="3">
    <citation type="submission" date="2015-06" db="UniProtKB">
        <authorList>
            <consortium name="EnsemblPlants"/>
        </authorList>
    </citation>
    <scope>IDENTIFICATION</scope>
    <source>
        <strain evidence="2">cv. Jemalong A17</strain>
    </source>
</reference>
<dbReference type="Proteomes" id="UP000002051">
    <property type="component" value="Unassembled WGS sequence"/>
</dbReference>
<evidence type="ECO:0000313" key="2">
    <source>
        <dbReference type="EnsemblPlants" id="KEH16108"/>
    </source>
</evidence>
<evidence type="ECO:0000313" key="3">
    <source>
        <dbReference type="Proteomes" id="UP000002051"/>
    </source>
</evidence>
<keyword evidence="3" id="KW-1185">Reference proteome</keyword>
<dbReference type="AlphaFoldDB" id="A0A072TGJ7"/>
<reference evidence="1 3" key="1">
    <citation type="journal article" date="2011" name="Nature">
        <title>The Medicago genome provides insight into the evolution of rhizobial symbioses.</title>
        <authorList>
            <person name="Young N.D."/>
            <person name="Debelle F."/>
            <person name="Oldroyd G.E."/>
            <person name="Geurts R."/>
            <person name="Cannon S.B."/>
            <person name="Udvardi M.K."/>
            <person name="Benedito V.A."/>
            <person name="Mayer K.F."/>
            <person name="Gouzy J."/>
            <person name="Schoof H."/>
            <person name="Van de Peer Y."/>
            <person name="Proost S."/>
            <person name="Cook D.R."/>
            <person name="Meyers B.C."/>
            <person name="Spannagl M."/>
            <person name="Cheung F."/>
            <person name="De Mita S."/>
            <person name="Krishnakumar V."/>
            <person name="Gundlach H."/>
            <person name="Zhou S."/>
            <person name="Mudge J."/>
            <person name="Bharti A.K."/>
            <person name="Murray J.D."/>
            <person name="Naoumkina M.A."/>
            <person name="Rosen B."/>
            <person name="Silverstein K.A."/>
            <person name="Tang H."/>
            <person name="Rombauts S."/>
            <person name="Zhao P.X."/>
            <person name="Zhou P."/>
            <person name="Barbe V."/>
            <person name="Bardou P."/>
            <person name="Bechner M."/>
            <person name="Bellec A."/>
            <person name="Berger A."/>
            <person name="Berges H."/>
            <person name="Bidwell S."/>
            <person name="Bisseling T."/>
            <person name="Choisne N."/>
            <person name="Couloux A."/>
            <person name="Denny R."/>
            <person name="Deshpande S."/>
            <person name="Dai X."/>
            <person name="Doyle J.J."/>
            <person name="Dudez A.M."/>
            <person name="Farmer A.D."/>
            <person name="Fouteau S."/>
            <person name="Franken C."/>
            <person name="Gibelin C."/>
            <person name="Gish J."/>
            <person name="Goldstein S."/>
            <person name="Gonzalez A.J."/>
            <person name="Green P.J."/>
            <person name="Hallab A."/>
            <person name="Hartog M."/>
            <person name="Hua A."/>
            <person name="Humphray S.J."/>
            <person name="Jeong D.H."/>
            <person name="Jing Y."/>
            <person name="Jocker A."/>
            <person name="Kenton S.M."/>
            <person name="Kim D.J."/>
            <person name="Klee K."/>
            <person name="Lai H."/>
            <person name="Lang C."/>
            <person name="Lin S."/>
            <person name="Macmil S.L."/>
            <person name="Magdelenat G."/>
            <person name="Matthews L."/>
            <person name="McCorrison J."/>
            <person name="Monaghan E.L."/>
            <person name="Mun J.H."/>
            <person name="Najar F.Z."/>
            <person name="Nicholson C."/>
            <person name="Noirot C."/>
            <person name="O'Bleness M."/>
            <person name="Paule C.R."/>
            <person name="Poulain J."/>
            <person name="Prion F."/>
            <person name="Qin B."/>
            <person name="Qu C."/>
            <person name="Retzel E.F."/>
            <person name="Riddle C."/>
            <person name="Sallet E."/>
            <person name="Samain S."/>
            <person name="Samson N."/>
            <person name="Sanders I."/>
            <person name="Saurat O."/>
            <person name="Scarpelli C."/>
            <person name="Schiex T."/>
            <person name="Segurens B."/>
            <person name="Severin A.J."/>
            <person name="Sherrier D.J."/>
            <person name="Shi R."/>
            <person name="Sims S."/>
            <person name="Singer S.R."/>
            <person name="Sinharoy S."/>
            <person name="Sterck L."/>
            <person name="Viollet A."/>
            <person name="Wang B.B."/>
            <person name="Wang K."/>
            <person name="Wang M."/>
            <person name="Wang X."/>
            <person name="Warfsmann J."/>
            <person name="Weissenbach J."/>
            <person name="White D.D."/>
            <person name="White J.D."/>
            <person name="Wiley G.B."/>
            <person name="Wincker P."/>
            <person name="Xing Y."/>
            <person name="Yang L."/>
            <person name="Yao Z."/>
            <person name="Ying F."/>
            <person name="Zhai J."/>
            <person name="Zhou L."/>
            <person name="Zuber A."/>
            <person name="Denarie J."/>
            <person name="Dixon R.A."/>
            <person name="May G.D."/>
            <person name="Schwartz D.C."/>
            <person name="Rogers J."/>
            <person name="Quetier F."/>
            <person name="Town C.D."/>
            <person name="Roe B.A."/>
        </authorList>
    </citation>
    <scope>NUCLEOTIDE SEQUENCE [LARGE SCALE GENOMIC DNA]</scope>
    <source>
        <strain evidence="1">A17</strain>
        <strain evidence="2 3">cv. Jemalong A17</strain>
    </source>
</reference>
<name>A0A072TGJ7_MEDTR</name>
<sequence length="123" mass="13936">MWYQPGHQALNIKSINTLTGHQALNIKSINTLTGHQALNANSKQKREKKTQERETGYVVTVQLARRVCLLAVASCDRQLYENRPVFSQKPKFSSTQTTNLIGNLTYDKSATWTPIITLIHQII</sequence>
<evidence type="ECO:0000313" key="1">
    <source>
        <dbReference type="EMBL" id="KEH16108.1"/>
    </source>
</evidence>
<dbReference type="EMBL" id="KL403053">
    <property type="protein sequence ID" value="KEH16108.1"/>
    <property type="molecule type" value="Genomic_DNA"/>
</dbReference>
<gene>
    <name evidence="1" type="ORF">MTR_0328s0050</name>
</gene>
<reference evidence="1 3" key="2">
    <citation type="journal article" date="2014" name="BMC Genomics">
        <title>An improved genome release (version Mt4.0) for the model legume Medicago truncatula.</title>
        <authorList>
            <person name="Tang H."/>
            <person name="Krishnakumar V."/>
            <person name="Bidwell S."/>
            <person name="Rosen B."/>
            <person name="Chan A."/>
            <person name="Zhou S."/>
            <person name="Gentzbittel L."/>
            <person name="Childs K.L."/>
            <person name="Yandell M."/>
            <person name="Gundlach H."/>
            <person name="Mayer K.F."/>
            <person name="Schwartz D.C."/>
            <person name="Town C.D."/>
        </authorList>
    </citation>
    <scope>GENOME REANNOTATION</scope>
    <source>
        <strain evidence="1">A17</strain>
        <strain evidence="2 3">cv. Jemalong A17</strain>
    </source>
</reference>
<proteinExistence type="predicted"/>
<organism evidence="1 3">
    <name type="scientific">Medicago truncatula</name>
    <name type="common">Barrel medic</name>
    <name type="synonym">Medicago tribuloides</name>
    <dbReference type="NCBI Taxonomy" id="3880"/>
    <lineage>
        <taxon>Eukaryota</taxon>
        <taxon>Viridiplantae</taxon>
        <taxon>Streptophyta</taxon>
        <taxon>Embryophyta</taxon>
        <taxon>Tracheophyta</taxon>
        <taxon>Spermatophyta</taxon>
        <taxon>Magnoliopsida</taxon>
        <taxon>eudicotyledons</taxon>
        <taxon>Gunneridae</taxon>
        <taxon>Pentapetalae</taxon>
        <taxon>rosids</taxon>
        <taxon>fabids</taxon>
        <taxon>Fabales</taxon>
        <taxon>Fabaceae</taxon>
        <taxon>Papilionoideae</taxon>
        <taxon>50 kb inversion clade</taxon>
        <taxon>NPAAA clade</taxon>
        <taxon>Hologalegina</taxon>
        <taxon>IRL clade</taxon>
        <taxon>Trifolieae</taxon>
        <taxon>Medicago</taxon>
    </lineage>
</organism>
<dbReference type="EnsemblPlants" id="KEH16108">
    <property type="protein sequence ID" value="KEH16108"/>
    <property type="gene ID" value="MTR_0328s0050"/>
</dbReference>
<dbReference type="HOGENOM" id="CLU_2030145_0_0_1"/>
<protein>
    <submittedName>
        <fullName evidence="1 2">Uncharacterized protein</fullName>
    </submittedName>
</protein>
<accession>A0A072TGJ7</accession>